<dbReference type="EMBL" id="JAATJC010000001">
    <property type="protein sequence ID" value="NJC06277.1"/>
    <property type="molecule type" value="Genomic_DNA"/>
</dbReference>
<dbReference type="InterPro" id="IPR000873">
    <property type="entry name" value="AMP-dep_synth/lig_dom"/>
</dbReference>
<dbReference type="EC" id="6.2.1.3" evidence="3"/>
<evidence type="ECO:0000259" key="2">
    <source>
        <dbReference type="Pfam" id="PF13193"/>
    </source>
</evidence>
<dbReference type="Gene3D" id="3.40.50.12780">
    <property type="entry name" value="N-terminal domain of ligase-like"/>
    <property type="match status" value="1"/>
</dbReference>
<evidence type="ECO:0000259" key="1">
    <source>
        <dbReference type="Pfam" id="PF00501"/>
    </source>
</evidence>
<dbReference type="Pfam" id="PF13193">
    <property type="entry name" value="AMP-binding_C"/>
    <property type="match status" value="1"/>
</dbReference>
<gene>
    <name evidence="3" type="ORF">GGQ97_002070</name>
</gene>
<dbReference type="PANTHER" id="PTHR43767">
    <property type="entry name" value="LONG-CHAIN-FATTY-ACID--COA LIGASE"/>
    <property type="match status" value="1"/>
</dbReference>
<dbReference type="Gene3D" id="3.30.300.30">
    <property type="match status" value="1"/>
</dbReference>
<name>A0A7X6BHN1_9SPHN</name>
<evidence type="ECO:0000313" key="3">
    <source>
        <dbReference type="EMBL" id="NJC06277.1"/>
    </source>
</evidence>
<dbReference type="InterPro" id="IPR025110">
    <property type="entry name" value="AMP-bd_C"/>
</dbReference>
<accession>A0A7X6BHN1</accession>
<dbReference type="SUPFAM" id="SSF56801">
    <property type="entry name" value="Acetyl-CoA synthetase-like"/>
    <property type="match status" value="1"/>
</dbReference>
<dbReference type="GO" id="GO:0004467">
    <property type="term" value="F:long-chain fatty acid-CoA ligase activity"/>
    <property type="evidence" value="ECO:0007669"/>
    <property type="project" value="UniProtKB-EC"/>
</dbReference>
<dbReference type="Proteomes" id="UP000558192">
    <property type="component" value="Unassembled WGS sequence"/>
</dbReference>
<dbReference type="RefSeq" id="WP_342448518.1">
    <property type="nucleotide sequence ID" value="NZ_JAATJC010000001.1"/>
</dbReference>
<organism evidence="3 4">
    <name type="scientific">Sphingomonas kaistensis</name>
    <dbReference type="NCBI Taxonomy" id="298708"/>
    <lineage>
        <taxon>Bacteria</taxon>
        <taxon>Pseudomonadati</taxon>
        <taxon>Pseudomonadota</taxon>
        <taxon>Alphaproteobacteria</taxon>
        <taxon>Sphingomonadales</taxon>
        <taxon>Sphingomonadaceae</taxon>
        <taxon>Sphingomonas</taxon>
    </lineage>
</organism>
<reference evidence="3 4" key="1">
    <citation type="submission" date="2020-03" db="EMBL/GenBank/DDBJ databases">
        <title>Genomic Encyclopedia of Type Strains, Phase IV (KMG-IV): sequencing the most valuable type-strain genomes for metagenomic binning, comparative biology and taxonomic classification.</title>
        <authorList>
            <person name="Goeker M."/>
        </authorList>
    </citation>
    <scope>NUCLEOTIDE SEQUENCE [LARGE SCALE GENOMIC DNA]</scope>
    <source>
        <strain evidence="3 4">DSM 16846</strain>
    </source>
</reference>
<dbReference type="InterPro" id="IPR045851">
    <property type="entry name" value="AMP-bd_C_sf"/>
</dbReference>
<dbReference type="PROSITE" id="PS00455">
    <property type="entry name" value="AMP_BINDING"/>
    <property type="match status" value="1"/>
</dbReference>
<dbReference type="Pfam" id="PF00501">
    <property type="entry name" value="AMP-binding"/>
    <property type="match status" value="1"/>
</dbReference>
<keyword evidence="4" id="KW-1185">Reference proteome</keyword>
<feature type="domain" description="AMP-dependent synthetase/ligase" evidence="1">
    <location>
        <begin position="29"/>
        <end position="414"/>
    </location>
</feature>
<comment type="caution">
    <text evidence="3">The sequence shown here is derived from an EMBL/GenBank/DDBJ whole genome shotgun (WGS) entry which is preliminary data.</text>
</comment>
<sequence>MKFEAGKPGHPVAPGWRPEAIPVPQLLVRSAGRFGDRIALDFMGRTWTYEALLREAMAAAQGFLDLGVTPGNRVGLFLPNTPHYPIAYYGALLAGATVVNFSPLYSPEEVAFQARDSGTEIMVCLDLAKLWPPMQRLLDEGLLNHLVVGNLPEVLPAAKALGFRLLKRKERQRLPGDGRISAWSTLLWPGEQRPLPAVDPSAIALLQYTGGTTGVPKGAALTHANLTANAEQLAAIDPGHPKREGRVLGALPLFHIFANSCILNRSIISGGTITLLARFEAGEALAAIRRNRLTDLAGVPAMYQAMIDHPDVAKTSFASVQQCFSGGAAMTSALKDRFETATGARVLEGYGLTETSGVVSVNPYVGETRAGTAGIPLPGTEIRIADPDAPDRVLGAEETGEILIRGPQVMTGYWRAAEGRPEPLADGWLHTGDLGFVEPGGYLRLVDRSKDMINVGGFKVFPSQVEAALLKDAAIKEALVIAVPDDRVGERPKAFAVLHDGVETSAETLMKALCQRVGKHERPVAIEILDDLPRTMIGKPDRKALTKLDAERRAAATS</sequence>
<dbReference type="AlphaFoldDB" id="A0A7X6BHN1"/>
<dbReference type="PANTHER" id="PTHR43767:SF12">
    <property type="entry name" value="AMP-DEPENDENT SYNTHETASE AND LIGASE"/>
    <property type="match status" value="1"/>
</dbReference>
<keyword evidence="3" id="KW-0436">Ligase</keyword>
<feature type="domain" description="AMP-binding enzyme C-terminal" evidence="2">
    <location>
        <begin position="464"/>
        <end position="539"/>
    </location>
</feature>
<protein>
    <submittedName>
        <fullName evidence="3">Long-chain acyl-CoA synthetase</fullName>
        <ecNumber evidence="3">6.2.1.3</ecNumber>
    </submittedName>
</protein>
<proteinExistence type="predicted"/>
<dbReference type="InterPro" id="IPR020845">
    <property type="entry name" value="AMP-binding_CS"/>
</dbReference>
<dbReference type="InterPro" id="IPR042099">
    <property type="entry name" value="ANL_N_sf"/>
</dbReference>
<dbReference type="InterPro" id="IPR050237">
    <property type="entry name" value="ATP-dep_AMP-bd_enzyme"/>
</dbReference>
<evidence type="ECO:0000313" key="4">
    <source>
        <dbReference type="Proteomes" id="UP000558192"/>
    </source>
</evidence>